<dbReference type="CDD" id="cd22231">
    <property type="entry name" value="RHH_NikR_HicB-like"/>
    <property type="match status" value="1"/>
</dbReference>
<dbReference type="Gene3D" id="1.10.1220.10">
    <property type="entry name" value="Met repressor-like"/>
    <property type="match status" value="1"/>
</dbReference>
<dbReference type="EMBL" id="CADCUW010000562">
    <property type="protein sequence ID" value="CAA9448483.1"/>
    <property type="molecule type" value="Genomic_DNA"/>
</dbReference>
<dbReference type="AlphaFoldDB" id="A0A6J4QPZ0"/>
<organism evidence="1">
    <name type="scientific">uncultured Rubrobacteraceae bacterium</name>
    <dbReference type="NCBI Taxonomy" id="349277"/>
    <lineage>
        <taxon>Bacteria</taxon>
        <taxon>Bacillati</taxon>
        <taxon>Actinomycetota</taxon>
        <taxon>Rubrobacteria</taxon>
        <taxon>Rubrobacterales</taxon>
        <taxon>Rubrobacteraceae</taxon>
        <taxon>environmental samples</taxon>
    </lineage>
</organism>
<evidence type="ECO:0008006" key="2">
    <source>
        <dbReference type="Google" id="ProtNLM"/>
    </source>
</evidence>
<name>A0A6J4QPZ0_9ACTN</name>
<dbReference type="GO" id="GO:0006355">
    <property type="term" value="P:regulation of DNA-templated transcription"/>
    <property type="evidence" value="ECO:0007669"/>
    <property type="project" value="InterPro"/>
</dbReference>
<evidence type="ECO:0000313" key="1">
    <source>
        <dbReference type="EMBL" id="CAA9448483.1"/>
    </source>
</evidence>
<gene>
    <name evidence="1" type="ORF">AVDCRST_MAG01-01-4322</name>
</gene>
<accession>A0A6J4QPZ0</accession>
<reference evidence="1" key="1">
    <citation type="submission" date="2020-02" db="EMBL/GenBank/DDBJ databases">
        <authorList>
            <person name="Meier V. D."/>
        </authorList>
    </citation>
    <scope>NUCLEOTIDE SEQUENCE</scope>
    <source>
        <strain evidence="1">AVDCRST_MAG01</strain>
    </source>
</reference>
<protein>
    <recommendedName>
        <fullName evidence="2">Ribbon-helix-helix protein CopG domain-containing protein</fullName>
    </recommendedName>
</protein>
<proteinExistence type="predicted"/>
<dbReference type="InterPro" id="IPR013321">
    <property type="entry name" value="Arc_rbn_hlx_hlx"/>
</dbReference>
<sequence>MPVGITKVILGGVKTAVSIPDGLFESAEGFAKRQGMSRSELYASALREYLAEHEAEGITERLDAVYAGQGAEESRLDPVLGRMQAESLPAEDDW</sequence>